<keyword evidence="4" id="KW-1185">Reference proteome</keyword>
<dbReference type="InterPro" id="IPR007159">
    <property type="entry name" value="SpoVT-AbrB_dom"/>
</dbReference>
<comment type="caution">
    <text evidence="3">The sequence shown here is derived from an EMBL/GenBank/DDBJ whole genome shotgun (WGS) entry which is preliminary data.</text>
</comment>
<dbReference type="Proteomes" id="UP001596378">
    <property type="component" value="Unassembled WGS sequence"/>
</dbReference>
<proteinExistence type="predicted"/>
<keyword evidence="1 3" id="KW-0238">DNA-binding</keyword>
<gene>
    <name evidence="3" type="ORF">ACFQMJ_28215</name>
</gene>
<dbReference type="InterPro" id="IPR037914">
    <property type="entry name" value="SpoVT-AbrB_sf"/>
</dbReference>
<dbReference type="InterPro" id="IPR052731">
    <property type="entry name" value="B_subtilis_Trans_State_Reg"/>
</dbReference>
<name>A0ABW2FGU1_9BACL</name>
<sequence>MKATGIVRRIDDLGRVVIPKELRRTLGIRDGGGDQPGDGLEIFVDGDRIILRKYQPGCVITGSQDDLIEFHGKQYSRAAIRELARKVGV</sequence>
<dbReference type="PANTHER" id="PTHR36432:SF1">
    <property type="entry name" value="STAGE V SPORULATION PROTEIN T"/>
    <property type="match status" value="1"/>
</dbReference>
<dbReference type="PROSITE" id="PS51740">
    <property type="entry name" value="SPOVT_ABRB"/>
    <property type="match status" value="1"/>
</dbReference>
<dbReference type="Gene3D" id="2.10.260.10">
    <property type="match status" value="1"/>
</dbReference>
<dbReference type="RefSeq" id="WP_378044156.1">
    <property type="nucleotide sequence ID" value="NZ_JBHMDN010000002.1"/>
</dbReference>
<evidence type="ECO:0000256" key="1">
    <source>
        <dbReference type="PROSITE-ProRule" id="PRU01076"/>
    </source>
</evidence>
<dbReference type="GO" id="GO:0003677">
    <property type="term" value="F:DNA binding"/>
    <property type="evidence" value="ECO:0007669"/>
    <property type="project" value="UniProtKB-KW"/>
</dbReference>
<evidence type="ECO:0000259" key="2">
    <source>
        <dbReference type="PROSITE" id="PS51740"/>
    </source>
</evidence>
<reference evidence="4" key="1">
    <citation type="journal article" date="2019" name="Int. J. Syst. Evol. Microbiol.">
        <title>The Global Catalogue of Microorganisms (GCM) 10K type strain sequencing project: providing services to taxonomists for standard genome sequencing and annotation.</title>
        <authorList>
            <consortium name="The Broad Institute Genomics Platform"/>
            <consortium name="The Broad Institute Genome Sequencing Center for Infectious Disease"/>
            <person name="Wu L."/>
            <person name="Ma J."/>
        </authorList>
    </citation>
    <scope>NUCLEOTIDE SEQUENCE [LARGE SCALE GENOMIC DNA]</scope>
    <source>
        <strain evidence="4">KCTC 12907</strain>
    </source>
</reference>
<accession>A0ABW2FGU1</accession>
<organism evidence="3 4">
    <name type="scientific">Cohnella cellulosilytica</name>
    <dbReference type="NCBI Taxonomy" id="986710"/>
    <lineage>
        <taxon>Bacteria</taxon>
        <taxon>Bacillati</taxon>
        <taxon>Bacillota</taxon>
        <taxon>Bacilli</taxon>
        <taxon>Bacillales</taxon>
        <taxon>Paenibacillaceae</taxon>
        <taxon>Cohnella</taxon>
    </lineage>
</organism>
<dbReference type="PANTHER" id="PTHR36432">
    <property type="match status" value="1"/>
</dbReference>
<dbReference type="SMART" id="SM00966">
    <property type="entry name" value="SpoVT_AbrB"/>
    <property type="match status" value="1"/>
</dbReference>
<feature type="domain" description="SpoVT-AbrB" evidence="2">
    <location>
        <begin position="5"/>
        <end position="56"/>
    </location>
</feature>
<dbReference type="Pfam" id="PF04014">
    <property type="entry name" value="MazE_antitoxin"/>
    <property type="match status" value="1"/>
</dbReference>
<dbReference type="NCBIfam" id="TIGR01439">
    <property type="entry name" value="lp_hng_hel_AbrB"/>
    <property type="match status" value="1"/>
</dbReference>
<dbReference type="EMBL" id="JBHTAI010000023">
    <property type="protein sequence ID" value="MFC7152438.1"/>
    <property type="molecule type" value="Genomic_DNA"/>
</dbReference>
<protein>
    <submittedName>
        <fullName evidence="3">AbrB/MazE/SpoVT family DNA-binding domain-containing protein</fullName>
    </submittedName>
</protein>
<dbReference type="SUPFAM" id="SSF89447">
    <property type="entry name" value="AbrB/MazE/MraZ-like"/>
    <property type="match status" value="1"/>
</dbReference>
<evidence type="ECO:0000313" key="4">
    <source>
        <dbReference type="Proteomes" id="UP001596378"/>
    </source>
</evidence>
<evidence type="ECO:0000313" key="3">
    <source>
        <dbReference type="EMBL" id="MFC7152438.1"/>
    </source>
</evidence>